<feature type="transmembrane region" description="Helical" evidence="1">
    <location>
        <begin position="46"/>
        <end position="65"/>
    </location>
</feature>
<gene>
    <name evidence="2" type="ORF">GCM10010196_07390</name>
</gene>
<sequence>MALLGVALATIVSFVASAVLYATPPVARLIAANSTPRPGIPAVVQMLLVVLRSLLVSLLVLGLMVAADWHGAGPGALLGLALAVLPAVLLLGSVVHENTPVAVAAVHFTDWLAKLVIIGALVGAFL</sequence>
<dbReference type="RefSeq" id="WP_189083931.1">
    <property type="nucleotide sequence ID" value="NZ_BMRJ01000001.1"/>
</dbReference>
<keyword evidence="1" id="KW-0812">Transmembrane</keyword>
<protein>
    <recommendedName>
        <fullName evidence="4">DUF1761 domain-containing protein</fullName>
    </recommendedName>
</protein>
<accession>A0A918CCE9</accession>
<dbReference type="InterPro" id="IPR013879">
    <property type="entry name" value="DUF1761"/>
</dbReference>
<name>A0A918CCE9_AGRME</name>
<reference evidence="2" key="2">
    <citation type="submission" date="2020-09" db="EMBL/GenBank/DDBJ databases">
        <authorList>
            <person name="Sun Q."/>
            <person name="Ohkuma M."/>
        </authorList>
    </citation>
    <scope>NUCLEOTIDE SEQUENCE</scope>
    <source>
        <strain evidence="2">JCM 3346</strain>
    </source>
</reference>
<keyword evidence="3" id="KW-1185">Reference proteome</keyword>
<dbReference type="EMBL" id="BMRJ01000001">
    <property type="protein sequence ID" value="GGR17143.1"/>
    <property type="molecule type" value="Genomic_DNA"/>
</dbReference>
<dbReference type="Pfam" id="PF08570">
    <property type="entry name" value="DUF1761"/>
    <property type="match status" value="1"/>
</dbReference>
<feature type="transmembrane region" description="Helical" evidence="1">
    <location>
        <begin position="77"/>
        <end position="95"/>
    </location>
</feature>
<organism evidence="2 3">
    <name type="scientific">Agromyces mediolanus</name>
    <name type="common">Corynebacterium mediolanum</name>
    <dbReference type="NCBI Taxonomy" id="41986"/>
    <lineage>
        <taxon>Bacteria</taxon>
        <taxon>Bacillati</taxon>
        <taxon>Actinomycetota</taxon>
        <taxon>Actinomycetes</taxon>
        <taxon>Micrococcales</taxon>
        <taxon>Microbacteriaceae</taxon>
        <taxon>Agromyces</taxon>
    </lineage>
</organism>
<evidence type="ECO:0000256" key="1">
    <source>
        <dbReference type="SAM" id="Phobius"/>
    </source>
</evidence>
<reference evidence="2" key="1">
    <citation type="journal article" date="2014" name="Int. J. Syst. Evol. Microbiol.">
        <title>Complete genome sequence of Corynebacterium casei LMG S-19264T (=DSM 44701T), isolated from a smear-ripened cheese.</title>
        <authorList>
            <consortium name="US DOE Joint Genome Institute (JGI-PGF)"/>
            <person name="Walter F."/>
            <person name="Albersmeier A."/>
            <person name="Kalinowski J."/>
            <person name="Ruckert C."/>
        </authorList>
    </citation>
    <scope>NUCLEOTIDE SEQUENCE</scope>
    <source>
        <strain evidence="2">JCM 3346</strain>
    </source>
</reference>
<keyword evidence="1" id="KW-1133">Transmembrane helix</keyword>
<proteinExistence type="predicted"/>
<evidence type="ECO:0000313" key="2">
    <source>
        <dbReference type="EMBL" id="GGR17143.1"/>
    </source>
</evidence>
<feature type="transmembrane region" description="Helical" evidence="1">
    <location>
        <begin position="101"/>
        <end position="125"/>
    </location>
</feature>
<dbReference type="Proteomes" id="UP000610303">
    <property type="component" value="Unassembled WGS sequence"/>
</dbReference>
<evidence type="ECO:0008006" key="4">
    <source>
        <dbReference type="Google" id="ProtNLM"/>
    </source>
</evidence>
<comment type="caution">
    <text evidence="2">The sequence shown here is derived from an EMBL/GenBank/DDBJ whole genome shotgun (WGS) entry which is preliminary data.</text>
</comment>
<dbReference type="AlphaFoldDB" id="A0A918CCE9"/>
<keyword evidence="1" id="KW-0472">Membrane</keyword>
<evidence type="ECO:0000313" key="3">
    <source>
        <dbReference type="Proteomes" id="UP000610303"/>
    </source>
</evidence>